<feature type="compositionally biased region" description="Polar residues" evidence="1">
    <location>
        <begin position="919"/>
        <end position="928"/>
    </location>
</feature>
<feature type="compositionally biased region" description="Low complexity" evidence="1">
    <location>
        <begin position="110"/>
        <end position="125"/>
    </location>
</feature>
<feature type="region of interest" description="Disordered" evidence="1">
    <location>
        <begin position="432"/>
        <end position="469"/>
    </location>
</feature>
<evidence type="ECO:0000256" key="1">
    <source>
        <dbReference type="SAM" id="MobiDB-lite"/>
    </source>
</evidence>
<feature type="compositionally biased region" description="Polar residues" evidence="1">
    <location>
        <begin position="1"/>
        <end position="16"/>
    </location>
</feature>
<comment type="caution">
    <text evidence="3">The sequence shown here is derived from an EMBL/GenBank/DDBJ whole genome shotgun (WGS) entry which is preliminary data.</text>
</comment>
<feature type="compositionally biased region" description="Low complexity" evidence="1">
    <location>
        <begin position="32"/>
        <end position="43"/>
    </location>
</feature>
<accession>A0A9W8B2S4</accession>
<dbReference type="InterPro" id="IPR058934">
    <property type="entry name" value="YMC020W-like"/>
</dbReference>
<proteinExistence type="predicted"/>
<keyword evidence="4" id="KW-1185">Reference proteome</keyword>
<dbReference type="AlphaFoldDB" id="A0A9W8B2S4"/>
<feature type="compositionally biased region" description="Polar residues" evidence="1">
    <location>
        <begin position="53"/>
        <end position="76"/>
    </location>
</feature>
<feature type="compositionally biased region" description="Polar residues" evidence="1">
    <location>
        <begin position="171"/>
        <end position="186"/>
    </location>
</feature>
<feature type="compositionally biased region" description="Polar residues" evidence="1">
    <location>
        <begin position="135"/>
        <end position="148"/>
    </location>
</feature>
<feature type="region of interest" description="Disordered" evidence="1">
    <location>
        <begin position="806"/>
        <end position="844"/>
    </location>
</feature>
<feature type="compositionally biased region" description="Polar residues" evidence="1">
    <location>
        <begin position="265"/>
        <end position="276"/>
    </location>
</feature>
<feature type="region of interest" description="Disordered" evidence="1">
    <location>
        <begin position="328"/>
        <end position="354"/>
    </location>
</feature>
<dbReference type="Proteomes" id="UP001151582">
    <property type="component" value="Unassembled WGS sequence"/>
</dbReference>
<feature type="non-terminal residue" evidence="3">
    <location>
        <position position="1"/>
    </location>
</feature>
<feature type="compositionally biased region" description="Polar residues" evidence="1">
    <location>
        <begin position="294"/>
        <end position="306"/>
    </location>
</feature>
<feature type="compositionally biased region" description="Basic residues" evidence="1">
    <location>
        <begin position="809"/>
        <end position="823"/>
    </location>
</feature>
<evidence type="ECO:0000313" key="4">
    <source>
        <dbReference type="Proteomes" id="UP001151582"/>
    </source>
</evidence>
<protein>
    <recommendedName>
        <fullName evidence="2">YMC020W-like alpha/beta hydrolase domain-containing protein</fullName>
    </recommendedName>
</protein>
<feature type="compositionally biased region" description="Polar residues" evidence="1">
    <location>
        <begin position="435"/>
        <end position="444"/>
    </location>
</feature>
<dbReference type="Pfam" id="PF26147">
    <property type="entry name" value="AB_HYDROLASE_YMC0-YMC35"/>
    <property type="match status" value="1"/>
</dbReference>
<name>A0A9W8B2S4_9FUNG</name>
<dbReference type="PANTHER" id="PTHR47349">
    <property type="entry name" value="CHROMOSOME 8, WHOLE GENOME SHOTGUN SEQUENCE"/>
    <property type="match status" value="1"/>
</dbReference>
<dbReference type="InterPro" id="IPR058933">
    <property type="entry name" value="YMC020W-like_ab_hydrolase"/>
</dbReference>
<sequence length="980" mass="103624">MGLTNWFTLSSSTPSSAPIDAKTCTAEEQRDPSSALPAPRPASVTALAHPPGSASSKVQRASTVSLAPSSASTETTLSDERTYDHHPRDQTASLPLESALAMNDHDKEVSTLPPESTEPPKSSTSAWFGLWGSSAAPSNTVTTDSVQLPETMPPAGHAEEALLSVAKTEASARSQSLEASSDSTSPRRSHDSPAVLAARPRTQSTTSMASGTNSNRSSGLFAYFWPEKAEHEGQLPAPLPSQPTARNDLGVPDSHADVADASALPTVSQASNSSLAVTPVFQPTHAESPKPTANPDSLAQASTPVSSIDHRPSIAMDQQPPIIVYPASPTAAAPEPQVSEEATATQSTGAPMAQSDPAVNPLLATLPATNSVWRYLFSRPQALGPSAPRALLSAQPHPSPAAAATNATAAQPIANGGDAGIPISPCAKPGRPASVYSTISQASRPSPRKLARQATPRKGAQTILTQTTSPSAMVSTTTVSAVATGSTASAAAAVPAELTVPKVNYVFPTADHMTAVVHAQRLQWNHHLQQQTVAMAPHSSHPNPFHGMGIRERSQSLWQSVVHTVTPYVASWVPALAHRLDQPLEPSSQSCPPSLLRRPSTENAVQSLKMADLMSQPSDWERPMKNVVIIGVHGWFPMKVVSRILGEPTGTSSKFCEMMYESLLTYLRQRSQRQAQTCSVCGHFTNLAALAESQRTAMTEGLDIDPNYYGNSDHDGDDGLAASQGAKALGHVPSLVDELESVSLIPLVGEGKIEDRVEVLWQQLVESDMAFQQAAMRTIPLVRRAWHQDSANDMVWLPATVRTQIQVTKKSREHRSSASKRRPERAATENGRHLHKPSQDLSTTADHTTAADIVHYAATVSSPTLMASKSALESYSSDHGYGGSTPAPSVRETLSSSLAAQAELVGDATLPTDLSLNATSSAQTTHQPSAKRKRAKGTSQAPRRYICPRCLRGHISTGTTNSNSDSPATTASTRARKGSS</sequence>
<feature type="region of interest" description="Disordered" evidence="1">
    <location>
        <begin position="1"/>
        <end position="306"/>
    </location>
</feature>
<gene>
    <name evidence="3" type="ORF">H4R34_003091</name>
</gene>
<dbReference type="PANTHER" id="PTHR47349:SF1">
    <property type="entry name" value="AER328WP"/>
    <property type="match status" value="1"/>
</dbReference>
<dbReference type="EMBL" id="JANBQB010000259">
    <property type="protein sequence ID" value="KAJ1978728.1"/>
    <property type="molecule type" value="Genomic_DNA"/>
</dbReference>
<feature type="compositionally biased region" description="Polar residues" evidence="1">
    <location>
        <begin position="956"/>
        <end position="973"/>
    </location>
</feature>
<organism evidence="3 4">
    <name type="scientific">Dimargaris verticillata</name>
    <dbReference type="NCBI Taxonomy" id="2761393"/>
    <lineage>
        <taxon>Eukaryota</taxon>
        <taxon>Fungi</taxon>
        <taxon>Fungi incertae sedis</taxon>
        <taxon>Zoopagomycota</taxon>
        <taxon>Kickxellomycotina</taxon>
        <taxon>Dimargaritomycetes</taxon>
        <taxon>Dimargaritales</taxon>
        <taxon>Dimargaritaceae</taxon>
        <taxon>Dimargaris</taxon>
    </lineage>
</organism>
<dbReference type="OrthoDB" id="5598028at2759"/>
<evidence type="ECO:0000259" key="2">
    <source>
        <dbReference type="Pfam" id="PF26147"/>
    </source>
</evidence>
<feature type="region of interest" description="Disordered" evidence="1">
    <location>
        <begin position="919"/>
        <end position="980"/>
    </location>
</feature>
<feature type="domain" description="YMC020W-like alpha/beta hydrolase" evidence="2">
    <location>
        <begin position="622"/>
        <end position="671"/>
    </location>
</feature>
<feature type="compositionally biased region" description="Basic and acidic residues" evidence="1">
    <location>
        <begin position="78"/>
        <end position="89"/>
    </location>
</feature>
<feature type="compositionally biased region" description="Polar residues" evidence="1">
    <location>
        <begin position="340"/>
        <end position="349"/>
    </location>
</feature>
<reference evidence="3" key="1">
    <citation type="submission" date="2022-07" db="EMBL/GenBank/DDBJ databases">
        <title>Phylogenomic reconstructions and comparative analyses of Kickxellomycotina fungi.</title>
        <authorList>
            <person name="Reynolds N.K."/>
            <person name="Stajich J.E."/>
            <person name="Barry K."/>
            <person name="Grigoriev I.V."/>
            <person name="Crous P."/>
            <person name="Smith M.E."/>
        </authorList>
    </citation>
    <scope>NUCLEOTIDE SEQUENCE</scope>
    <source>
        <strain evidence="3">RSA 567</strain>
    </source>
</reference>
<feature type="compositionally biased region" description="Polar residues" evidence="1">
    <location>
        <begin position="201"/>
        <end position="218"/>
    </location>
</feature>
<evidence type="ECO:0000313" key="3">
    <source>
        <dbReference type="EMBL" id="KAJ1978728.1"/>
    </source>
</evidence>